<dbReference type="CDD" id="cd04301">
    <property type="entry name" value="NAT_SF"/>
    <property type="match status" value="1"/>
</dbReference>
<organism evidence="4 5">
    <name type="scientific">Corynebacterium tapiri</name>
    <dbReference type="NCBI Taxonomy" id="1448266"/>
    <lineage>
        <taxon>Bacteria</taxon>
        <taxon>Bacillati</taxon>
        <taxon>Actinomycetota</taxon>
        <taxon>Actinomycetes</taxon>
        <taxon>Mycobacteriales</taxon>
        <taxon>Corynebacteriaceae</taxon>
        <taxon>Corynebacterium</taxon>
    </lineage>
</organism>
<name>A0A5C4U2L7_9CORY</name>
<protein>
    <submittedName>
        <fullName evidence="4">N-acetyltransferase</fullName>
    </submittedName>
</protein>
<dbReference type="OrthoDB" id="9797178at2"/>
<dbReference type="PROSITE" id="PS51186">
    <property type="entry name" value="GNAT"/>
    <property type="match status" value="1"/>
</dbReference>
<dbReference type="Proteomes" id="UP000312032">
    <property type="component" value="Unassembled WGS sequence"/>
</dbReference>
<dbReference type="Gene3D" id="3.40.630.30">
    <property type="match status" value="1"/>
</dbReference>
<keyword evidence="5" id="KW-1185">Reference proteome</keyword>
<dbReference type="InterPro" id="IPR000182">
    <property type="entry name" value="GNAT_dom"/>
</dbReference>
<dbReference type="InterPro" id="IPR050832">
    <property type="entry name" value="Bact_Acetyltransf"/>
</dbReference>
<dbReference type="RefSeq" id="WP_139465824.1">
    <property type="nucleotide sequence ID" value="NZ_VDHJ01000009.1"/>
</dbReference>
<dbReference type="PANTHER" id="PTHR43877">
    <property type="entry name" value="AMINOALKYLPHOSPHONATE N-ACETYLTRANSFERASE-RELATED-RELATED"/>
    <property type="match status" value="1"/>
</dbReference>
<sequence length="167" mass="17760">MHNVTIRRETDADISAISQVTNAAFAEVEYSSGTEAEIVEKLRDSDNLAVSLVAVAGPDIVGHVAMSPVRIEDGTGGWFGLGPVSVHPTHQNQGIGSALVEAALQALREGLAGGVVVLGEPRFYQRFGFAKAERLTYPGAPAQYFTALRLCDSRYPAGDVTYHPAFS</sequence>
<dbReference type="SUPFAM" id="SSF55729">
    <property type="entry name" value="Acyl-CoA N-acyltransferases (Nat)"/>
    <property type="match status" value="1"/>
</dbReference>
<dbReference type="PANTHER" id="PTHR43877:SF1">
    <property type="entry name" value="ACETYLTRANSFERASE"/>
    <property type="match status" value="1"/>
</dbReference>
<proteinExistence type="predicted"/>
<keyword evidence="2" id="KW-0012">Acyltransferase</keyword>
<dbReference type="EMBL" id="VDHJ01000009">
    <property type="protein sequence ID" value="TNL96795.1"/>
    <property type="molecule type" value="Genomic_DNA"/>
</dbReference>
<dbReference type="InterPro" id="IPR016181">
    <property type="entry name" value="Acyl_CoA_acyltransferase"/>
</dbReference>
<feature type="domain" description="N-acetyltransferase" evidence="3">
    <location>
        <begin position="4"/>
        <end position="151"/>
    </location>
</feature>
<gene>
    <name evidence="4" type="ORF">FHE74_07175</name>
</gene>
<evidence type="ECO:0000256" key="1">
    <source>
        <dbReference type="ARBA" id="ARBA00022679"/>
    </source>
</evidence>
<dbReference type="Pfam" id="PF13527">
    <property type="entry name" value="Acetyltransf_9"/>
    <property type="match status" value="1"/>
</dbReference>
<evidence type="ECO:0000259" key="3">
    <source>
        <dbReference type="PROSITE" id="PS51186"/>
    </source>
</evidence>
<accession>A0A5C4U2L7</accession>
<evidence type="ECO:0000256" key="2">
    <source>
        <dbReference type="ARBA" id="ARBA00023315"/>
    </source>
</evidence>
<keyword evidence="1 4" id="KW-0808">Transferase</keyword>
<dbReference type="AlphaFoldDB" id="A0A5C4U2L7"/>
<dbReference type="GO" id="GO:0016747">
    <property type="term" value="F:acyltransferase activity, transferring groups other than amino-acyl groups"/>
    <property type="evidence" value="ECO:0007669"/>
    <property type="project" value="InterPro"/>
</dbReference>
<evidence type="ECO:0000313" key="4">
    <source>
        <dbReference type="EMBL" id="TNL96795.1"/>
    </source>
</evidence>
<comment type="caution">
    <text evidence="4">The sequence shown here is derived from an EMBL/GenBank/DDBJ whole genome shotgun (WGS) entry which is preliminary data.</text>
</comment>
<reference evidence="4 5" key="1">
    <citation type="submission" date="2019-06" db="EMBL/GenBank/DDBJ databases">
        <authorList>
            <person name="Li J."/>
        </authorList>
    </citation>
    <scope>NUCLEOTIDE SEQUENCE [LARGE SCALE GENOMIC DNA]</scope>
    <source>
        <strain evidence="4 5">LMG 28165</strain>
    </source>
</reference>
<evidence type="ECO:0000313" key="5">
    <source>
        <dbReference type="Proteomes" id="UP000312032"/>
    </source>
</evidence>